<evidence type="ECO:0000313" key="2">
    <source>
        <dbReference type="Proteomes" id="UP000412311"/>
    </source>
</evidence>
<gene>
    <name evidence="1" type="ORF">PS925_00591</name>
</gene>
<dbReference type="EMBL" id="CABVJG010000001">
    <property type="protein sequence ID" value="VVP82033.1"/>
    <property type="molecule type" value="Genomic_DNA"/>
</dbReference>
<reference evidence="1 2" key="1">
    <citation type="submission" date="2019-09" db="EMBL/GenBank/DDBJ databases">
        <authorList>
            <person name="Chandra G."/>
            <person name="Truman W A."/>
        </authorList>
    </citation>
    <scope>NUCLEOTIDE SEQUENCE [LARGE SCALE GENOMIC DNA]</scope>
    <source>
        <strain evidence="1">PS925</strain>
    </source>
</reference>
<dbReference type="AlphaFoldDB" id="A0A5E7SFD5"/>
<dbReference type="Proteomes" id="UP000412311">
    <property type="component" value="Unassembled WGS sequence"/>
</dbReference>
<accession>A0A5E7SFD5</accession>
<protein>
    <submittedName>
        <fullName evidence="1">Uncharacterized protein</fullName>
    </submittedName>
</protein>
<sequence>MRISARSDSSGLMSTQGILGRLRLPLFFDLAACGPTMLWVGFVNIRCCGNGGLGFRPYGGSLFPDAEKVTKKACSCVRPARWGSGFLRCGIDPGAASPVCFAAPTPAVFGCAKRSLCSHARINPSTQPSDVARGSRSRAGELTLGLLSGEERVFGFGFVVDLPLTPALSRREREPICGLFKI</sequence>
<organism evidence="1 2">
    <name type="scientific">Pseudomonas fluorescens</name>
    <dbReference type="NCBI Taxonomy" id="294"/>
    <lineage>
        <taxon>Bacteria</taxon>
        <taxon>Pseudomonadati</taxon>
        <taxon>Pseudomonadota</taxon>
        <taxon>Gammaproteobacteria</taxon>
        <taxon>Pseudomonadales</taxon>
        <taxon>Pseudomonadaceae</taxon>
        <taxon>Pseudomonas</taxon>
    </lineage>
</organism>
<evidence type="ECO:0000313" key="1">
    <source>
        <dbReference type="EMBL" id="VVP82033.1"/>
    </source>
</evidence>
<proteinExistence type="predicted"/>
<name>A0A5E7SFD5_PSEFL</name>